<gene>
    <name evidence="4" type="ORF">PCOR1329_LOCUS20996</name>
</gene>
<dbReference type="PANTHER" id="PTHR43153:SF1">
    <property type="entry name" value="ELECTRON TRANSFER FLAVOPROTEIN SUBUNIT ALPHA, MITOCHONDRIAL"/>
    <property type="match status" value="1"/>
</dbReference>
<proteinExistence type="inferred from homology"/>
<dbReference type="Pfam" id="PF01012">
    <property type="entry name" value="ETF"/>
    <property type="match status" value="1"/>
</dbReference>
<organism evidence="4 5">
    <name type="scientific">Prorocentrum cordatum</name>
    <dbReference type="NCBI Taxonomy" id="2364126"/>
    <lineage>
        <taxon>Eukaryota</taxon>
        <taxon>Sar</taxon>
        <taxon>Alveolata</taxon>
        <taxon>Dinophyceae</taxon>
        <taxon>Prorocentrales</taxon>
        <taxon>Prorocentraceae</taxon>
        <taxon>Prorocentrum</taxon>
    </lineage>
</organism>
<keyword evidence="5" id="KW-1185">Reference proteome</keyword>
<reference evidence="4" key="1">
    <citation type="submission" date="2023-10" db="EMBL/GenBank/DDBJ databases">
        <authorList>
            <person name="Chen Y."/>
            <person name="Shah S."/>
            <person name="Dougan E. K."/>
            <person name="Thang M."/>
            <person name="Chan C."/>
        </authorList>
    </citation>
    <scope>NUCLEOTIDE SEQUENCE [LARGE SCALE GENOMIC DNA]</scope>
</reference>
<comment type="caution">
    <text evidence="4">The sequence shown here is derived from an EMBL/GenBank/DDBJ whole genome shotgun (WGS) entry which is preliminary data.</text>
</comment>
<accession>A0ABN9RIF5</accession>
<comment type="similarity">
    <text evidence="2">Belongs to the ETF alpha-subunit/FixB family.</text>
</comment>
<sequence>MAAALRGLARRCATSGRGYATLVVAEHDNKVLNKATLHALAAASQLPGSTSLDLLVLGKGCGKVAEEGAAVAGVAKVLLAESEQLHHPVADTTAAMLLALQKEKGYSVIAGVSGSFCKEMALDSGRPRWISPSRPCGPGPPPQLRGRLARRPCRGRALWRGAAPLAQAAPAWPRAEGGSPVATIPGSADFYGQPVFPPACPRFPYGV</sequence>
<dbReference type="PANTHER" id="PTHR43153">
    <property type="entry name" value="ELECTRON TRANSFER FLAVOPROTEIN ALPHA"/>
    <property type="match status" value="1"/>
</dbReference>
<name>A0ABN9RIF5_9DINO</name>
<dbReference type="EMBL" id="CAUYUJ010006851">
    <property type="protein sequence ID" value="CAK0818873.1"/>
    <property type="molecule type" value="Genomic_DNA"/>
</dbReference>
<dbReference type="SUPFAM" id="SSF52402">
    <property type="entry name" value="Adenine nucleotide alpha hydrolases-like"/>
    <property type="match status" value="1"/>
</dbReference>
<dbReference type="Proteomes" id="UP001189429">
    <property type="component" value="Unassembled WGS sequence"/>
</dbReference>
<dbReference type="InterPro" id="IPR001308">
    <property type="entry name" value="ETF_a/FixB"/>
</dbReference>
<evidence type="ECO:0000256" key="1">
    <source>
        <dbReference type="ARBA" id="ARBA00004305"/>
    </source>
</evidence>
<dbReference type="InterPro" id="IPR014729">
    <property type="entry name" value="Rossmann-like_a/b/a_fold"/>
</dbReference>
<dbReference type="InterPro" id="IPR014730">
    <property type="entry name" value="ETF_a/b_N"/>
</dbReference>
<feature type="domain" description="Electron transfer flavoprotein alpha/beta-subunit N-terminal" evidence="3">
    <location>
        <begin position="21"/>
        <end position="109"/>
    </location>
</feature>
<protein>
    <recommendedName>
        <fullName evidence="3">Electron transfer flavoprotein alpha/beta-subunit N-terminal domain-containing protein</fullName>
    </recommendedName>
</protein>
<evidence type="ECO:0000259" key="3">
    <source>
        <dbReference type="Pfam" id="PF01012"/>
    </source>
</evidence>
<evidence type="ECO:0000313" key="4">
    <source>
        <dbReference type="EMBL" id="CAK0818873.1"/>
    </source>
</evidence>
<comment type="subcellular location">
    <subcellularLocation>
        <location evidence="1">Mitochondrion matrix</location>
    </subcellularLocation>
</comment>
<dbReference type="Gene3D" id="3.40.50.620">
    <property type="entry name" value="HUPs"/>
    <property type="match status" value="1"/>
</dbReference>
<evidence type="ECO:0000313" key="5">
    <source>
        <dbReference type="Proteomes" id="UP001189429"/>
    </source>
</evidence>
<evidence type="ECO:0000256" key="2">
    <source>
        <dbReference type="ARBA" id="ARBA00005817"/>
    </source>
</evidence>